<dbReference type="InterPro" id="IPR056565">
    <property type="entry name" value="Fn3_ATF7IP"/>
</dbReference>
<dbReference type="SUPFAM" id="SSF49265">
    <property type="entry name" value="Fibronectin type III"/>
    <property type="match status" value="1"/>
</dbReference>
<dbReference type="Proteomes" id="UP000282613">
    <property type="component" value="Unassembled WGS sequence"/>
</dbReference>
<dbReference type="Pfam" id="PF16794">
    <property type="entry name" value="fn3_4"/>
    <property type="match status" value="1"/>
</dbReference>
<evidence type="ECO:0000259" key="1">
    <source>
        <dbReference type="Pfam" id="PF16794"/>
    </source>
</evidence>
<evidence type="ECO:0000313" key="4">
    <source>
        <dbReference type="WBParaSite" id="TASK_0000747401-mRNA-1"/>
    </source>
</evidence>
<feature type="domain" description="Activating transcription factor 7-interacting protein Fn3" evidence="1">
    <location>
        <begin position="265"/>
        <end position="360"/>
    </location>
</feature>
<proteinExistence type="predicted"/>
<dbReference type="GO" id="GO:0006355">
    <property type="term" value="P:regulation of DNA-templated transcription"/>
    <property type="evidence" value="ECO:0007669"/>
    <property type="project" value="TreeGrafter"/>
</dbReference>
<accession>A0A0R3WAB4</accession>
<dbReference type="PANTHER" id="PTHR23210">
    <property type="entry name" value="ACTIVATING TRANSCRIPTION FACTOR 7 INTERACTING PROTEIN"/>
    <property type="match status" value="1"/>
</dbReference>
<dbReference type="InterPro" id="IPR013783">
    <property type="entry name" value="Ig-like_fold"/>
</dbReference>
<dbReference type="PANTHER" id="PTHR23210:SF26">
    <property type="entry name" value="ACTIVATING TRANSCRIPTION FACTOR 7-INTERACTING PROTEIN 1"/>
    <property type="match status" value="1"/>
</dbReference>
<dbReference type="InterPro" id="IPR036116">
    <property type="entry name" value="FN3_sf"/>
</dbReference>
<protein>
    <submittedName>
        <fullName evidence="4">Fibronectin type-III domain-containing protein</fullName>
    </submittedName>
</protein>
<evidence type="ECO:0000313" key="3">
    <source>
        <dbReference type="Proteomes" id="UP000282613"/>
    </source>
</evidence>
<dbReference type="Gene3D" id="2.60.40.10">
    <property type="entry name" value="Immunoglobulins"/>
    <property type="match status" value="1"/>
</dbReference>
<dbReference type="GO" id="GO:0003712">
    <property type="term" value="F:transcription coregulator activity"/>
    <property type="evidence" value="ECO:0007669"/>
    <property type="project" value="TreeGrafter"/>
</dbReference>
<dbReference type="EMBL" id="UYRS01018624">
    <property type="protein sequence ID" value="VDK38446.1"/>
    <property type="molecule type" value="Genomic_DNA"/>
</dbReference>
<evidence type="ECO:0000313" key="2">
    <source>
        <dbReference type="EMBL" id="VDK38446.1"/>
    </source>
</evidence>
<dbReference type="AlphaFoldDB" id="A0A0R3WAB4"/>
<dbReference type="WBParaSite" id="TASK_0000747401-mRNA-1">
    <property type="protein sequence ID" value="TASK_0000747401-mRNA-1"/>
    <property type="gene ID" value="TASK_0000747401"/>
</dbReference>
<gene>
    <name evidence="2" type="ORF">TASK_LOCUS7475</name>
</gene>
<sequence>MPAHTERSTERETEVNEPLRKKMLLETNCTGVQLACKSGVDVTNTPKLPTGSSTETVPKPRFEGELQDPVILERLKGTIKLKLQGSVTQAVKGLLNVVSLSIEEVNYLKKVTQELQKRIRKLETISRKVEALIIESMPPAPKPAAAAVGHLELSTVIIPPSQSQQPPNEATVAPATAYIATGTPLVTPTLPSSSHPQAQTSQILPPQVSQLVTNPLVTAATTYSTAHLAVEATQTVASIAPLPACDFSMSSLDALSICVQPPLLLSISVSSEGVCLQWELDSVEFSFEPAAFYELYSYASSDVDPRFPLSSGVWQKVGTVEALPLPMACTLTSVQPENIYYFAVRSIDRFQRTSEWSNVVDVQVS</sequence>
<dbReference type="OrthoDB" id="6250244at2759"/>
<reference evidence="2 3" key="2">
    <citation type="submission" date="2018-11" db="EMBL/GenBank/DDBJ databases">
        <authorList>
            <consortium name="Pathogen Informatics"/>
        </authorList>
    </citation>
    <scope>NUCLEOTIDE SEQUENCE [LARGE SCALE GENOMIC DNA]</scope>
</reference>
<dbReference type="GO" id="GO:0005667">
    <property type="term" value="C:transcription regulator complex"/>
    <property type="evidence" value="ECO:0007669"/>
    <property type="project" value="TreeGrafter"/>
</dbReference>
<dbReference type="STRING" id="60517.A0A0R3WAB4"/>
<dbReference type="GO" id="GO:0005634">
    <property type="term" value="C:nucleus"/>
    <property type="evidence" value="ECO:0007669"/>
    <property type="project" value="TreeGrafter"/>
</dbReference>
<organism evidence="4">
    <name type="scientific">Taenia asiatica</name>
    <name type="common">Asian tapeworm</name>
    <dbReference type="NCBI Taxonomy" id="60517"/>
    <lineage>
        <taxon>Eukaryota</taxon>
        <taxon>Metazoa</taxon>
        <taxon>Spiralia</taxon>
        <taxon>Lophotrochozoa</taxon>
        <taxon>Platyhelminthes</taxon>
        <taxon>Cestoda</taxon>
        <taxon>Eucestoda</taxon>
        <taxon>Cyclophyllidea</taxon>
        <taxon>Taeniidae</taxon>
        <taxon>Taenia</taxon>
    </lineage>
</organism>
<reference evidence="4" key="1">
    <citation type="submission" date="2017-02" db="UniProtKB">
        <authorList>
            <consortium name="WormBaseParasite"/>
        </authorList>
    </citation>
    <scope>IDENTIFICATION</scope>
</reference>
<keyword evidence="3" id="KW-1185">Reference proteome</keyword>
<dbReference type="InterPro" id="IPR026085">
    <property type="entry name" value="ATF7-int"/>
</dbReference>
<name>A0A0R3WAB4_TAEAS</name>